<name>A0ACC0D444_9PEZI</name>
<proteinExistence type="predicted"/>
<evidence type="ECO:0000313" key="2">
    <source>
        <dbReference type="Proteomes" id="UP001497680"/>
    </source>
</evidence>
<organism evidence="1 2">
    <name type="scientific">Hypoxylon rubiginosum</name>
    <dbReference type="NCBI Taxonomy" id="110542"/>
    <lineage>
        <taxon>Eukaryota</taxon>
        <taxon>Fungi</taxon>
        <taxon>Dikarya</taxon>
        <taxon>Ascomycota</taxon>
        <taxon>Pezizomycotina</taxon>
        <taxon>Sordariomycetes</taxon>
        <taxon>Xylariomycetidae</taxon>
        <taxon>Xylariales</taxon>
        <taxon>Hypoxylaceae</taxon>
        <taxon>Hypoxylon</taxon>
    </lineage>
</organism>
<accession>A0ACC0D444</accession>
<gene>
    <name evidence="1" type="ORF">F4821DRAFT_236800</name>
</gene>
<sequence length="859" mass="95659">MESPPTSDRPFDSSKPFDGLVLCCTNIEADLRTEIAQRTVDLGGIHKYDLTPDVTHLIVGDYDTAKYRHVARERPDIKPMAAGWVNAVRALWLEDQEFDFATLEETWKLKTFETDGGNPNGASEEEKARSRLTCCLTGFEDNDTRTMIEDKVKANGGDYVGDLSKRVTHLIVNKPEGKKYVAARKWGIRTVSIEWLHDSIERGMILNEECYDPTLPQEERGNGAWIRRDLKKASLGKRSRDGTAVPLVDDGRRKLRKTASMKFTSQGESLWGDIVKQSSVNLSKPSIEERPASVPPNIPQTELGTPAVASPQLAQLNSHTEQVEGGIFSRCRFYVHGFPRARREIVQHHITSHDGRISESLEDAASSNHGEPSDRRYLIVPQTSQPDSHPTLPEGVHIVTEFYIERCVHNKILAQPNDHVLGQPFPQFPIEGFGDLSICTAGFRNEQLNQVEKTIIQLGAAYSERLNSQCSLLLCPSLDSVRKQKLDFAIQLKIPIVNADWLWQCITTGCLVPRDRFLFEEIPQESQATTQRQAPKSKTKEKMARPGPEPRPKKEPESNRPAPATKHSIDMTAFDDDMPLPQKETTQRDQSEGSNYETAPTHQPEEMDVEPATEPAPLSEKTSNALNKSPSPQKTAPPPRKLKRFPTGGEIGDSESGEESDGPQSLPEKADSPKKAEEERKLKAERAKAAQREEMSKHLNSLVTPEVISQDGSGLKPQPAPRQQRRRREILGRATSNVSTASSASAESLPHMSSSKSNLRRTESIASRMDSAGGFGFMDKVPLQHGDSNHEEDNPPPATQLEYDNSEAKRHRAAVLERMAASSKQDDKASSGQSQKASVDVEKEVKAQSAPTRRMTRRR</sequence>
<keyword evidence="2" id="KW-1185">Reference proteome</keyword>
<dbReference type="EMBL" id="MU394309">
    <property type="protein sequence ID" value="KAI6087276.1"/>
    <property type="molecule type" value="Genomic_DNA"/>
</dbReference>
<protein>
    <submittedName>
        <fullName evidence="1">Uncharacterized protein</fullName>
    </submittedName>
</protein>
<comment type="caution">
    <text evidence="1">The sequence shown here is derived from an EMBL/GenBank/DDBJ whole genome shotgun (WGS) entry which is preliminary data.</text>
</comment>
<evidence type="ECO:0000313" key="1">
    <source>
        <dbReference type="EMBL" id="KAI6087276.1"/>
    </source>
</evidence>
<reference evidence="1 2" key="1">
    <citation type="journal article" date="2022" name="New Phytol.">
        <title>Ecological generalism drives hyperdiversity of secondary metabolite gene clusters in xylarialean endophytes.</title>
        <authorList>
            <person name="Franco M.E.E."/>
            <person name="Wisecaver J.H."/>
            <person name="Arnold A.E."/>
            <person name="Ju Y.M."/>
            <person name="Slot J.C."/>
            <person name="Ahrendt S."/>
            <person name="Moore L.P."/>
            <person name="Eastman K.E."/>
            <person name="Scott K."/>
            <person name="Konkel Z."/>
            <person name="Mondo S.J."/>
            <person name="Kuo A."/>
            <person name="Hayes R.D."/>
            <person name="Haridas S."/>
            <person name="Andreopoulos B."/>
            <person name="Riley R."/>
            <person name="LaButti K."/>
            <person name="Pangilinan J."/>
            <person name="Lipzen A."/>
            <person name="Amirebrahimi M."/>
            <person name="Yan J."/>
            <person name="Adam C."/>
            <person name="Keymanesh K."/>
            <person name="Ng V."/>
            <person name="Louie K."/>
            <person name="Northen T."/>
            <person name="Drula E."/>
            <person name="Henrissat B."/>
            <person name="Hsieh H.M."/>
            <person name="Youens-Clark K."/>
            <person name="Lutzoni F."/>
            <person name="Miadlikowska J."/>
            <person name="Eastwood D.C."/>
            <person name="Hamelin R.C."/>
            <person name="Grigoriev I.V."/>
            <person name="U'Ren J.M."/>
        </authorList>
    </citation>
    <scope>NUCLEOTIDE SEQUENCE [LARGE SCALE GENOMIC DNA]</scope>
    <source>
        <strain evidence="1 2">ER1909</strain>
    </source>
</reference>
<dbReference type="Proteomes" id="UP001497680">
    <property type="component" value="Unassembled WGS sequence"/>
</dbReference>